<evidence type="ECO:0000313" key="4">
    <source>
        <dbReference type="Proteomes" id="UP000463470"/>
    </source>
</evidence>
<evidence type="ECO:0000256" key="1">
    <source>
        <dbReference type="ARBA" id="ARBA00023239"/>
    </source>
</evidence>
<dbReference type="InterPro" id="IPR006680">
    <property type="entry name" value="Amidohydro-rel"/>
</dbReference>
<dbReference type="AlphaFoldDB" id="A0A845L3K3"/>
<dbReference type="EMBL" id="WXEY01000020">
    <property type="protein sequence ID" value="MZP30863.1"/>
    <property type="molecule type" value="Genomic_DNA"/>
</dbReference>
<sequence length="259" mass="27834">MIIDAHAHLSDTEYGNKDLYQAQLREAGIERAVVVPGGMMDVRRMTDYITGRAKPEKPIPDNAYVSAACSLSGGNMTGFACIDPHDPKGPETLENLLKAGFRGLKLSPMSHQFSFASKGIAELTEICGTFGVPVYTHTVFSPGASTAKFVSLSRRFPKVNFILGHMGFGPADQEGLEAAVAYDNFFLETSTGSFLHIKESVRQAGPSKVIFGSEFPLSHPKAELSKILLLGLKADDLDKVLGKNIAQLTGMVPTGSDAR</sequence>
<dbReference type="PANTHER" id="PTHR21240:SF19">
    <property type="entry name" value="CATALYTIC_ HYDROLASE"/>
    <property type="match status" value="1"/>
</dbReference>
<dbReference type="RefSeq" id="WP_161259382.1">
    <property type="nucleotide sequence ID" value="NZ_WXEY01000020.1"/>
</dbReference>
<dbReference type="GO" id="GO:0016787">
    <property type="term" value="F:hydrolase activity"/>
    <property type="evidence" value="ECO:0007669"/>
    <property type="project" value="UniProtKB-KW"/>
</dbReference>
<dbReference type="Proteomes" id="UP000463470">
    <property type="component" value="Unassembled WGS sequence"/>
</dbReference>
<keyword evidence="3" id="KW-0378">Hydrolase</keyword>
<dbReference type="InterPro" id="IPR032466">
    <property type="entry name" value="Metal_Hydrolase"/>
</dbReference>
<organism evidence="3 4">
    <name type="scientific">Heliomicrobium undosum</name>
    <dbReference type="NCBI Taxonomy" id="121734"/>
    <lineage>
        <taxon>Bacteria</taxon>
        <taxon>Bacillati</taxon>
        <taxon>Bacillota</taxon>
        <taxon>Clostridia</taxon>
        <taxon>Eubacteriales</taxon>
        <taxon>Heliobacteriaceae</taxon>
        <taxon>Heliomicrobium</taxon>
    </lineage>
</organism>
<proteinExistence type="predicted"/>
<protein>
    <submittedName>
        <fullName evidence="3">Amidohydrolase family protein</fullName>
    </submittedName>
</protein>
<keyword evidence="4" id="KW-1185">Reference proteome</keyword>
<gene>
    <name evidence="3" type="ORF">GTO91_14180</name>
</gene>
<dbReference type="SUPFAM" id="SSF51556">
    <property type="entry name" value="Metallo-dependent hydrolases"/>
    <property type="match status" value="1"/>
</dbReference>
<accession>A0A845L3K3</accession>
<dbReference type="InterPro" id="IPR032465">
    <property type="entry name" value="ACMSD"/>
</dbReference>
<feature type="domain" description="Amidohydrolase-related" evidence="2">
    <location>
        <begin position="3"/>
        <end position="248"/>
    </location>
</feature>
<evidence type="ECO:0000259" key="2">
    <source>
        <dbReference type="Pfam" id="PF04909"/>
    </source>
</evidence>
<keyword evidence="1" id="KW-0456">Lyase</keyword>
<dbReference type="OrthoDB" id="9771932at2"/>
<name>A0A845L3K3_9FIRM</name>
<dbReference type="Gene3D" id="3.20.20.140">
    <property type="entry name" value="Metal-dependent hydrolases"/>
    <property type="match status" value="1"/>
</dbReference>
<dbReference type="PANTHER" id="PTHR21240">
    <property type="entry name" value="2-AMINO-3-CARBOXYLMUCONATE-6-SEMIALDEHYDE DECARBOXYLASE"/>
    <property type="match status" value="1"/>
</dbReference>
<dbReference type="GO" id="GO:0016831">
    <property type="term" value="F:carboxy-lyase activity"/>
    <property type="evidence" value="ECO:0007669"/>
    <property type="project" value="InterPro"/>
</dbReference>
<evidence type="ECO:0000313" key="3">
    <source>
        <dbReference type="EMBL" id="MZP30863.1"/>
    </source>
</evidence>
<dbReference type="Pfam" id="PF04909">
    <property type="entry name" value="Amidohydro_2"/>
    <property type="match status" value="1"/>
</dbReference>
<comment type="caution">
    <text evidence="3">The sequence shown here is derived from an EMBL/GenBank/DDBJ whole genome shotgun (WGS) entry which is preliminary data.</text>
</comment>
<reference evidence="3 4" key="1">
    <citation type="submission" date="2020-01" db="EMBL/GenBank/DDBJ databases">
        <title>Whole-genome sequence of Heliobacterium undosum DSM 13378.</title>
        <authorList>
            <person name="Kyndt J.A."/>
            <person name="Meyer T.E."/>
        </authorList>
    </citation>
    <scope>NUCLEOTIDE SEQUENCE [LARGE SCALE GENOMIC DNA]</scope>
    <source>
        <strain evidence="3 4">DSM 13378</strain>
    </source>
</reference>